<dbReference type="Gene3D" id="2.70.70.10">
    <property type="entry name" value="Glucose Permease (Domain IIA)"/>
    <property type="match status" value="1"/>
</dbReference>
<name>A0A2M6WLB0_9BACT</name>
<dbReference type="InterPro" id="IPR011055">
    <property type="entry name" value="Dup_hybrid_motif"/>
</dbReference>
<protein>
    <recommendedName>
        <fullName evidence="3">Peptidase M23 domain-containing protein</fullName>
    </recommendedName>
</protein>
<evidence type="ECO:0000313" key="1">
    <source>
        <dbReference type="EMBL" id="PIT93504.1"/>
    </source>
</evidence>
<dbReference type="SUPFAM" id="SSF51261">
    <property type="entry name" value="Duplicated hybrid motif"/>
    <property type="match status" value="1"/>
</dbReference>
<reference evidence="2" key="1">
    <citation type="submission" date="2017-09" db="EMBL/GenBank/DDBJ databases">
        <title>Depth-based differentiation of microbial function through sediment-hosted aquifers and enrichment of novel symbionts in the deep terrestrial subsurface.</title>
        <authorList>
            <person name="Probst A.J."/>
            <person name="Ladd B."/>
            <person name="Jarett J.K."/>
            <person name="Geller-Mcgrath D.E."/>
            <person name="Sieber C.M.K."/>
            <person name="Emerson J.B."/>
            <person name="Anantharaman K."/>
            <person name="Thomas B.C."/>
            <person name="Malmstrom R."/>
            <person name="Stieglmeier M."/>
            <person name="Klingl A."/>
            <person name="Woyke T."/>
            <person name="Ryan C.M."/>
            <person name="Banfield J.F."/>
        </authorList>
    </citation>
    <scope>NUCLEOTIDE SEQUENCE [LARGE SCALE GENOMIC DNA]</scope>
</reference>
<sequence>MKIMKYAQRLISSTMLGLLIVLFYPNASFGYPTADSLQFPLDNYLQKKGENYFGRKGLVKEGKWHLGDDINVGAGTEIYAIGAGIVRHAEYHAPRWVDGKYYQNYGGMYI</sequence>
<organism evidence="1 2">
    <name type="scientific">Candidatus Falkowbacteria bacterium CG10_big_fil_rev_8_21_14_0_10_43_11</name>
    <dbReference type="NCBI Taxonomy" id="1974568"/>
    <lineage>
        <taxon>Bacteria</taxon>
        <taxon>Candidatus Falkowiibacteriota</taxon>
    </lineage>
</organism>
<dbReference type="Proteomes" id="UP000229335">
    <property type="component" value="Unassembled WGS sequence"/>
</dbReference>
<feature type="non-terminal residue" evidence="1">
    <location>
        <position position="110"/>
    </location>
</feature>
<comment type="caution">
    <text evidence="1">The sequence shown here is derived from an EMBL/GenBank/DDBJ whole genome shotgun (WGS) entry which is preliminary data.</text>
</comment>
<proteinExistence type="predicted"/>
<gene>
    <name evidence="1" type="ORF">COU00_04055</name>
</gene>
<evidence type="ECO:0008006" key="3">
    <source>
        <dbReference type="Google" id="ProtNLM"/>
    </source>
</evidence>
<evidence type="ECO:0000313" key="2">
    <source>
        <dbReference type="Proteomes" id="UP000229335"/>
    </source>
</evidence>
<accession>A0A2M6WLB0</accession>
<dbReference type="EMBL" id="PFAS01000072">
    <property type="protein sequence ID" value="PIT93504.1"/>
    <property type="molecule type" value="Genomic_DNA"/>
</dbReference>
<dbReference type="AlphaFoldDB" id="A0A2M6WLB0"/>